<dbReference type="FunFam" id="3.30.499.10:FF:000007">
    <property type="entry name" value="3-isopropylmalate dehydratase large subunit"/>
    <property type="match status" value="1"/>
</dbReference>
<dbReference type="AlphaFoldDB" id="A0A7W7CMH6"/>
<dbReference type="PRINTS" id="PR00415">
    <property type="entry name" value="ACONITASE"/>
</dbReference>
<keyword evidence="8" id="KW-0432">Leucine biosynthesis</keyword>
<dbReference type="InterPro" id="IPR018136">
    <property type="entry name" value="Aconitase_4Fe-4S_BS"/>
</dbReference>
<keyword evidence="13" id="KW-0411">Iron-sulfur</keyword>
<evidence type="ECO:0000313" key="18">
    <source>
        <dbReference type="EMBL" id="MBB4682144.1"/>
    </source>
</evidence>
<dbReference type="InterPro" id="IPR015931">
    <property type="entry name" value="Acnase/IPM_dHydase_lsu_aba_1/3"/>
</dbReference>
<dbReference type="InterPro" id="IPR001030">
    <property type="entry name" value="Acoase/IPM_deHydtase_lsu_aba"/>
</dbReference>
<dbReference type="SUPFAM" id="SSF53732">
    <property type="entry name" value="Aconitase iron-sulfur domain"/>
    <property type="match status" value="1"/>
</dbReference>
<keyword evidence="14" id="KW-0456">Lyase</keyword>
<evidence type="ECO:0000256" key="1">
    <source>
        <dbReference type="ARBA" id="ARBA00000491"/>
    </source>
</evidence>
<comment type="function">
    <text evidence="3">Catalyzes the isomerization between 2-isopropylmalate and 3-isopropylmalate, via the formation of 2-isopropylmaleate.</text>
</comment>
<dbReference type="NCBIfam" id="NF004016">
    <property type="entry name" value="PRK05478.1"/>
    <property type="match status" value="1"/>
</dbReference>
<dbReference type="EMBL" id="JACHMH010000001">
    <property type="protein sequence ID" value="MBB4682144.1"/>
    <property type="molecule type" value="Genomic_DNA"/>
</dbReference>
<evidence type="ECO:0000256" key="6">
    <source>
        <dbReference type="ARBA" id="ARBA00011998"/>
    </source>
</evidence>
<dbReference type="PROSITE" id="PS01244">
    <property type="entry name" value="ACONITASE_2"/>
    <property type="match status" value="1"/>
</dbReference>
<dbReference type="InterPro" id="IPR036008">
    <property type="entry name" value="Aconitase_4Fe-4S_dom"/>
</dbReference>
<protein>
    <recommendedName>
        <fullName evidence="7">3-isopropylmalate dehydratase</fullName>
        <ecNumber evidence="6">4.2.1.33</ecNumber>
    </recommendedName>
</protein>
<accession>A0A7W7CMH6</accession>
<dbReference type="GO" id="GO:0009098">
    <property type="term" value="P:L-leucine biosynthetic process"/>
    <property type="evidence" value="ECO:0007669"/>
    <property type="project" value="UniProtKB-KW"/>
</dbReference>
<proteinExistence type="inferred from homology"/>
<evidence type="ECO:0000256" key="15">
    <source>
        <dbReference type="ARBA" id="ARBA00023304"/>
    </source>
</evidence>
<evidence type="ECO:0000256" key="12">
    <source>
        <dbReference type="ARBA" id="ARBA00023004"/>
    </source>
</evidence>
<feature type="region of interest" description="Disordered" evidence="16">
    <location>
        <begin position="265"/>
        <end position="290"/>
    </location>
</feature>
<keyword evidence="10" id="KW-0028">Amino-acid biosynthesis</keyword>
<evidence type="ECO:0000256" key="7">
    <source>
        <dbReference type="ARBA" id="ARBA00014371"/>
    </source>
</evidence>
<dbReference type="GO" id="GO:0046872">
    <property type="term" value="F:metal ion binding"/>
    <property type="evidence" value="ECO:0007669"/>
    <property type="project" value="UniProtKB-KW"/>
</dbReference>
<evidence type="ECO:0000256" key="8">
    <source>
        <dbReference type="ARBA" id="ARBA00022430"/>
    </source>
</evidence>
<gene>
    <name evidence="18" type="ORF">HNR67_008262</name>
</gene>
<dbReference type="PANTHER" id="PTHR43822:SF9">
    <property type="entry name" value="3-ISOPROPYLMALATE DEHYDRATASE"/>
    <property type="match status" value="1"/>
</dbReference>
<name>A0A7W7CMH6_9PSEU</name>
<evidence type="ECO:0000256" key="10">
    <source>
        <dbReference type="ARBA" id="ARBA00022605"/>
    </source>
</evidence>
<evidence type="ECO:0000256" key="11">
    <source>
        <dbReference type="ARBA" id="ARBA00022723"/>
    </source>
</evidence>
<sequence>MLATQTLPLRPFKTMAITVEGELAEGVTAKDLILAVIARIGTGGGQGYVLEYRGSAITTLSMEARMTVCNMSIEAGARAGMIAPDETTFEYLEGRPHAAEGADWDTAVEYWKSLRTDDDAVFDEEIVLDAAELAPFVTWGTNPGQGLPLSASVPDPELIVDEVERTTAEKALAYMGLTAGQPLKEIGVDTVFLGSCTNGRIEDLRAAAAVLKGRKVAEGVRMLVVPGSMRVRAQAEAEGLHTVFSAAGAEWRQAGCSMCLGMNPDQLKPGERSASTSNRNFEGRQGKGGRTHLVSPLVAAATAVTGHLSSPADLAGEGF</sequence>
<dbReference type="PROSITE" id="PS00450">
    <property type="entry name" value="ACONITASE_1"/>
    <property type="match status" value="1"/>
</dbReference>
<evidence type="ECO:0000256" key="13">
    <source>
        <dbReference type="ARBA" id="ARBA00023014"/>
    </source>
</evidence>
<comment type="similarity">
    <text evidence="5">Belongs to the aconitase/IPM isomerase family.</text>
</comment>
<comment type="catalytic activity">
    <reaction evidence="1">
        <text>(2R,3S)-3-isopropylmalate = (2S)-2-isopropylmalate</text>
        <dbReference type="Rhea" id="RHEA:32287"/>
        <dbReference type="ChEBI" id="CHEBI:1178"/>
        <dbReference type="ChEBI" id="CHEBI:35121"/>
        <dbReference type="EC" id="4.2.1.33"/>
    </reaction>
</comment>
<keyword evidence="11" id="KW-0479">Metal-binding</keyword>
<dbReference type="GO" id="GO:0051539">
    <property type="term" value="F:4 iron, 4 sulfur cluster binding"/>
    <property type="evidence" value="ECO:0007669"/>
    <property type="project" value="UniProtKB-KW"/>
</dbReference>
<dbReference type="Pfam" id="PF00330">
    <property type="entry name" value="Aconitase"/>
    <property type="match status" value="1"/>
</dbReference>
<evidence type="ECO:0000256" key="16">
    <source>
        <dbReference type="SAM" id="MobiDB-lite"/>
    </source>
</evidence>
<keyword evidence="19" id="KW-1185">Reference proteome</keyword>
<dbReference type="UniPathway" id="UPA00946"/>
<evidence type="ECO:0000256" key="3">
    <source>
        <dbReference type="ARBA" id="ARBA00002695"/>
    </source>
</evidence>
<comment type="caution">
    <text evidence="18">The sequence shown here is derived from an EMBL/GenBank/DDBJ whole genome shotgun (WGS) entry which is preliminary data.</text>
</comment>
<dbReference type="Proteomes" id="UP000533598">
    <property type="component" value="Unassembled WGS sequence"/>
</dbReference>
<evidence type="ECO:0000256" key="2">
    <source>
        <dbReference type="ARBA" id="ARBA00001966"/>
    </source>
</evidence>
<keyword evidence="12" id="KW-0408">Iron</keyword>
<comment type="cofactor">
    <cofactor evidence="2">
        <name>[4Fe-4S] cluster</name>
        <dbReference type="ChEBI" id="CHEBI:49883"/>
    </cofactor>
</comment>
<dbReference type="GO" id="GO:0003861">
    <property type="term" value="F:3-isopropylmalate dehydratase activity"/>
    <property type="evidence" value="ECO:0007669"/>
    <property type="project" value="UniProtKB-EC"/>
</dbReference>
<feature type="domain" description="Aconitase/3-isopropylmalate dehydratase large subunit alpha/beta/alpha" evidence="17">
    <location>
        <begin position="2"/>
        <end position="306"/>
    </location>
</feature>
<evidence type="ECO:0000259" key="17">
    <source>
        <dbReference type="Pfam" id="PF00330"/>
    </source>
</evidence>
<evidence type="ECO:0000256" key="14">
    <source>
        <dbReference type="ARBA" id="ARBA00023239"/>
    </source>
</evidence>
<evidence type="ECO:0000256" key="5">
    <source>
        <dbReference type="ARBA" id="ARBA00007185"/>
    </source>
</evidence>
<dbReference type="Gene3D" id="3.30.499.10">
    <property type="entry name" value="Aconitase, domain 3"/>
    <property type="match status" value="2"/>
</dbReference>
<dbReference type="PANTHER" id="PTHR43822">
    <property type="entry name" value="HOMOACONITASE, MITOCHONDRIAL-RELATED"/>
    <property type="match status" value="1"/>
</dbReference>
<evidence type="ECO:0000313" key="19">
    <source>
        <dbReference type="Proteomes" id="UP000533598"/>
    </source>
</evidence>
<dbReference type="InterPro" id="IPR050067">
    <property type="entry name" value="IPM_dehydratase_rel_enz"/>
</dbReference>
<dbReference type="EC" id="4.2.1.33" evidence="6"/>
<evidence type="ECO:0000256" key="9">
    <source>
        <dbReference type="ARBA" id="ARBA00022485"/>
    </source>
</evidence>
<evidence type="ECO:0000256" key="4">
    <source>
        <dbReference type="ARBA" id="ARBA00004729"/>
    </source>
</evidence>
<organism evidence="18 19">
    <name type="scientific">Crossiella cryophila</name>
    <dbReference type="NCBI Taxonomy" id="43355"/>
    <lineage>
        <taxon>Bacteria</taxon>
        <taxon>Bacillati</taxon>
        <taxon>Actinomycetota</taxon>
        <taxon>Actinomycetes</taxon>
        <taxon>Pseudonocardiales</taxon>
        <taxon>Pseudonocardiaceae</taxon>
        <taxon>Crossiella</taxon>
    </lineage>
</organism>
<keyword evidence="15" id="KW-0100">Branched-chain amino acid biosynthesis</keyword>
<comment type="pathway">
    <text evidence="4">Amino-acid biosynthesis; L-leucine biosynthesis; L-leucine from 3-methyl-2-oxobutanoate: step 2/4.</text>
</comment>
<keyword evidence="9" id="KW-0004">4Fe-4S</keyword>
<reference evidence="18 19" key="1">
    <citation type="submission" date="2020-08" db="EMBL/GenBank/DDBJ databases">
        <title>Sequencing the genomes of 1000 actinobacteria strains.</title>
        <authorList>
            <person name="Klenk H.-P."/>
        </authorList>
    </citation>
    <scope>NUCLEOTIDE SEQUENCE [LARGE SCALE GENOMIC DNA]</scope>
    <source>
        <strain evidence="18 19">DSM 44230</strain>
    </source>
</reference>